<dbReference type="Pfam" id="PF11443">
    <property type="entry name" value="DUF2828"/>
    <property type="match status" value="2"/>
</dbReference>
<feature type="domain" description="DUF2828" evidence="1">
    <location>
        <begin position="97"/>
        <end position="169"/>
    </location>
</feature>
<dbReference type="InterPro" id="IPR011205">
    <property type="entry name" value="UCP015417_vWA"/>
</dbReference>
<dbReference type="PANTHER" id="PTHR31373">
    <property type="entry name" value="OS06G0652100 PROTEIN"/>
    <property type="match status" value="1"/>
</dbReference>
<evidence type="ECO:0000259" key="1">
    <source>
        <dbReference type="Pfam" id="PF11443"/>
    </source>
</evidence>
<dbReference type="PANTHER" id="PTHR31373:SF17">
    <property type="entry name" value="OS06G0652100 PROTEIN"/>
    <property type="match status" value="1"/>
</dbReference>
<reference evidence="3" key="1">
    <citation type="journal article" date="2025" name="Foods">
        <title>Unveiling the Microbial Signatures of Arabica Coffee Cherries: Insights into Ripeness Specific Diversity, Functional Traits, and Implications for Quality and Safety.</title>
        <authorList>
            <consortium name="RefSeq"/>
            <person name="Tenea G.N."/>
            <person name="Cifuentes V."/>
            <person name="Reyes P."/>
            <person name="Cevallos-Vallejos M."/>
        </authorList>
    </citation>
    <scope>NUCLEOTIDE SEQUENCE [LARGE SCALE GENOMIC DNA]</scope>
</reference>
<dbReference type="Proteomes" id="UP001652660">
    <property type="component" value="Chromosome 2c"/>
</dbReference>
<gene>
    <name evidence="4" type="primary">LOC113726510</name>
</gene>
<name>A0A6P6VTZ0_COFAR</name>
<reference evidence="4" key="2">
    <citation type="submission" date="2025-08" db="UniProtKB">
        <authorList>
            <consortium name="RefSeq"/>
        </authorList>
    </citation>
    <scope>IDENTIFICATION</scope>
    <source>
        <tissue evidence="4">Leaves</tissue>
    </source>
</reference>
<keyword evidence="3" id="KW-1185">Reference proteome</keyword>
<dbReference type="InterPro" id="IPR056690">
    <property type="entry name" value="DUF7788"/>
</dbReference>
<protein>
    <submittedName>
        <fullName evidence="4">Uncharacterized protein isoform X1</fullName>
    </submittedName>
</protein>
<dbReference type="OrthoDB" id="1153517at2759"/>
<dbReference type="PIRSF" id="PIRSF015417">
    <property type="entry name" value="T31B5_30_vWA"/>
    <property type="match status" value="1"/>
</dbReference>
<accession>A0A6P6VTZ0</accession>
<dbReference type="AlphaFoldDB" id="A0A6P6VTZ0"/>
<evidence type="ECO:0000313" key="4">
    <source>
        <dbReference type="RefSeq" id="XP_027106061.2"/>
    </source>
</evidence>
<organism evidence="3 4">
    <name type="scientific">Coffea arabica</name>
    <name type="common">Arabian coffee</name>
    <dbReference type="NCBI Taxonomy" id="13443"/>
    <lineage>
        <taxon>Eukaryota</taxon>
        <taxon>Viridiplantae</taxon>
        <taxon>Streptophyta</taxon>
        <taxon>Embryophyta</taxon>
        <taxon>Tracheophyta</taxon>
        <taxon>Spermatophyta</taxon>
        <taxon>Magnoliopsida</taxon>
        <taxon>eudicotyledons</taxon>
        <taxon>Gunneridae</taxon>
        <taxon>Pentapetalae</taxon>
        <taxon>asterids</taxon>
        <taxon>lamiids</taxon>
        <taxon>Gentianales</taxon>
        <taxon>Rubiaceae</taxon>
        <taxon>Ixoroideae</taxon>
        <taxon>Gardenieae complex</taxon>
        <taxon>Bertiereae - Coffeeae clade</taxon>
        <taxon>Coffeeae</taxon>
        <taxon>Coffea</taxon>
    </lineage>
</organism>
<feature type="domain" description="DUF7788" evidence="2">
    <location>
        <begin position="416"/>
        <end position="600"/>
    </location>
</feature>
<dbReference type="RefSeq" id="XP_027106061.2">
    <property type="nucleotide sequence ID" value="XM_027250260.2"/>
</dbReference>
<feature type="domain" description="DUF2828" evidence="1">
    <location>
        <begin position="203"/>
        <end position="327"/>
    </location>
</feature>
<evidence type="ECO:0000259" key="2">
    <source>
        <dbReference type="Pfam" id="PF25043"/>
    </source>
</evidence>
<sequence length="623" mass="71217">MRKIRQIKCWDKIVQQAVAQKTSKLTQCDHRLTPYYSLDFAACCPRNPPPINRFHCSCSSCEASMAPPTILLGPPFIHNLCVQDESPLSPIDQEPTSPRSPCMDLFFCDLSLQNLPILLESAWRHNPLTTLKIIFNFGGNSNKLAFLPAILWLHQHHHLTLACNISIFSSLELLDYTLEILCRILDPSKGSGTMADIKNSDKIPCTILKKQRDISRARSALEKYVHDAQYRFLHNQISNLFADLLRDDLQFLASGRIDELSMASKLCPSLDSVCDKSTLICEGIARKLFPPESDEEYKEIDETHYAYRVRNRLRKQVLVPLRKALEAGADRVTMPTTKKDLGKKLFMLYQKDKRLLTGDSEERLTILLDIYTKGRSKVGPHHIVACLNDESVQYDAVEIRWRNIVEACAKKQEWRNCLAIYNVSGGTRNAAMDFALGIGLLISEISDEPWKGKVLTFGTDPIFCRIEGSDLRSKIEFMRKLRQCENIRFSKVFDQVLEAAVAGNMSLDRMVKKICVFTDVDFEKAANNFWATWASVRKYQSRGYEKLPEIVFWDVKECVSVPQVKKFDGLVIVKGFSDSWANAWLRKGEFATPEEMLKMVPTPEELMRSALRRKELQNLIVFD</sequence>
<dbReference type="GeneID" id="113726510"/>
<evidence type="ECO:0000313" key="3">
    <source>
        <dbReference type="Proteomes" id="UP001652660"/>
    </source>
</evidence>
<dbReference type="Pfam" id="PF25043">
    <property type="entry name" value="DUF7788"/>
    <property type="match status" value="1"/>
</dbReference>
<dbReference type="InterPro" id="IPR058580">
    <property type="entry name" value="DUF2828"/>
</dbReference>
<proteinExistence type="predicted"/>